<evidence type="ECO:0000256" key="4">
    <source>
        <dbReference type="ARBA" id="ARBA00023136"/>
    </source>
</evidence>
<accession>A0AA48HGL7</accession>
<dbReference type="Gene3D" id="1.25.40.390">
    <property type="match status" value="1"/>
</dbReference>
<dbReference type="PROSITE" id="PS51257">
    <property type="entry name" value="PROKAR_LIPOPROTEIN"/>
    <property type="match status" value="1"/>
</dbReference>
<dbReference type="Proteomes" id="UP001330184">
    <property type="component" value="Chromosome"/>
</dbReference>
<proteinExistence type="inferred from homology"/>
<protein>
    <submittedName>
        <fullName evidence="9">Membrane protein</fullName>
    </submittedName>
</protein>
<keyword evidence="4" id="KW-0472">Membrane</keyword>
<dbReference type="Pfam" id="PF14322">
    <property type="entry name" value="SusD-like_3"/>
    <property type="match status" value="1"/>
</dbReference>
<evidence type="ECO:0000256" key="5">
    <source>
        <dbReference type="ARBA" id="ARBA00023237"/>
    </source>
</evidence>
<dbReference type="Pfam" id="PF07980">
    <property type="entry name" value="SusD_RagB"/>
    <property type="match status" value="1"/>
</dbReference>
<evidence type="ECO:0000259" key="8">
    <source>
        <dbReference type="Pfam" id="PF14322"/>
    </source>
</evidence>
<dbReference type="InterPro" id="IPR012944">
    <property type="entry name" value="SusD_RagB_dom"/>
</dbReference>
<feature type="domain" description="SusD-like N-terminal" evidence="8">
    <location>
        <begin position="75"/>
        <end position="219"/>
    </location>
</feature>
<evidence type="ECO:0000256" key="1">
    <source>
        <dbReference type="ARBA" id="ARBA00004442"/>
    </source>
</evidence>
<evidence type="ECO:0000256" key="3">
    <source>
        <dbReference type="ARBA" id="ARBA00022729"/>
    </source>
</evidence>
<comment type="subcellular location">
    <subcellularLocation>
        <location evidence="1">Cell outer membrane</location>
    </subcellularLocation>
</comment>
<evidence type="ECO:0000313" key="9">
    <source>
        <dbReference type="EMBL" id="BDW91873.1"/>
    </source>
</evidence>
<dbReference type="AlphaFoldDB" id="A0AA48HGL7"/>
<feature type="signal peptide" evidence="6">
    <location>
        <begin position="1"/>
        <end position="19"/>
    </location>
</feature>
<evidence type="ECO:0000259" key="7">
    <source>
        <dbReference type="Pfam" id="PF07980"/>
    </source>
</evidence>
<evidence type="ECO:0000256" key="2">
    <source>
        <dbReference type="ARBA" id="ARBA00006275"/>
    </source>
</evidence>
<organism evidence="9 10">
    <name type="scientific">Flagellimonas marinaquae</name>
    <dbReference type="NCBI Taxonomy" id="254955"/>
    <lineage>
        <taxon>Bacteria</taxon>
        <taxon>Pseudomonadati</taxon>
        <taxon>Bacteroidota</taxon>
        <taxon>Flavobacteriia</taxon>
        <taxon>Flavobacteriales</taxon>
        <taxon>Flavobacteriaceae</taxon>
        <taxon>Flagellimonas</taxon>
    </lineage>
</organism>
<dbReference type="SUPFAM" id="SSF48452">
    <property type="entry name" value="TPR-like"/>
    <property type="match status" value="1"/>
</dbReference>
<dbReference type="EMBL" id="AP027268">
    <property type="protein sequence ID" value="BDW91873.1"/>
    <property type="molecule type" value="Genomic_DNA"/>
</dbReference>
<evidence type="ECO:0000313" key="10">
    <source>
        <dbReference type="Proteomes" id="UP001330184"/>
    </source>
</evidence>
<keyword evidence="5" id="KW-0998">Cell outer membrane</keyword>
<gene>
    <name evidence="9" type="ORF">MACH07_07050</name>
</gene>
<comment type="similarity">
    <text evidence="2">Belongs to the SusD family.</text>
</comment>
<feature type="domain" description="RagB/SusD" evidence="7">
    <location>
        <begin position="315"/>
        <end position="358"/>
    </location>
</feature>
<reference evidence="9 10" key="1">
    <citation type="submission" date="2023-01" db="EMBL/GenBank/DDBJ databases">
        <title>Complete genome sequence of Muricauda aquimarina strain IFOP_LL357.</title>
        <authorList>
            <person name="Gajardo G."/>
            <person name="Ueki S."/>
            <person name="Maruyama F."/>
        </authorList>
    </citation>
    <scope>NUCLEOTIDE SEQUENCE [LARGE SCALE GENOMIC DNA]</scope>
    <source>
        <strain evidence="9 10">IFOP_LL357</strain>
    </source>
</reference>
<feature type="chain" id="PRO_5041386819" evidence="6">
    <location>
        <begin position="20"/>
        <end position="358"/>
    </location>
</feature>
<dbReference type="InterPro" id="IPR011990">
    <property type="entry name" value="TPR-like_helical_dom_sf"/>
</dbReference>
<evidence type="ECO:0000256" key="6">
    <source>
        <dbReference type="SAM" id="SignalP"/>
    </source>
</evidence>
<sequence>MKILKYLMISLAVISYSCADDFIDTTPTLELPGETAITDVASAESALIGMYSAMQFIGNFGGDDAFISGLYADELSHTGSFPSFAEMGANDPALNNVEITGYWNDHYAAIYRANFIINAIANPEYGISQDSQNRIGGQARAARAMMYYKLVKVFGGVPIILDAFTSSTDIDTNPTPRSSVDAVYDLIYSDITTAVNVLPEGLGLYFFNKDAARVLKAKIEMELGDYTTAEATLAPVIGGYSLETNYASLFPAGGVAASSSETIFAIDFNETDGSNHAFFFLDGGRGEVGPSAELSGAFEAGDVRLGLIDGNNDIAKYTDAGAGNDDVYVFRYADVLLMQAELLARRDDPSASDYINMV</sequence>
<name>A0AA48HGL7_9FLAO</name>
<keyword evidence="3 6" id="KW-0732">Signal</keyword>
<keyword evidence="10" id="KW-1185">Reference proteome</keyword>
<dbReference type="InterPro" id="IPR033985">
    <property type="entry name" value="SusD-like_N"/>
</dbReference>